<feature type="chain" id="PRO_5015362497" evidence="7">
    <location>
        <begin position="22"/>
        <end position="356"/>
    </location>
</feature>
<dbReference type="SUPFAM" id="SSF50494">
    <property type="entry name" value="Trypsin-like serine proteases"/>
    <property type="match status" value="1"/>
</dbReference>
<dbReference type="InterPro" id="IPR033116">
    <property type="entry name" value="TRYPSIN_SER"/>
</dbReference>
<dbReference type="InterPro" id="IPR050127">
    <property type="entry name" value="Serine_Proteases_S1"/>
</dbReference>
<dbReference type="EMBL" id="OMOR01000004">
    <property type="protein sequence ID" value="SPH27573.1"/>
    <property type="molecule type" value="Genomic_DNA"/>
</dbReference>
<dbReference type="CDD" id="cd00190">
    <property type="entry name" value="Tryp_SPc"/>
    <property type="match status" value="1"/>
</dbReference>
<dbReference type="OrthoDB" id="267336at2"/>
<dbReference type="SMART" id="SM00020">
    <property type="entry name" value="Tryp_SPc"/>
    <property type="match status" value="1"/>
</dbReference>
<dbReference type="FunFam" id="2.40.10.10:FF:000068">
    <property type="entry name" value="transmembrane protease serine 2"/>
    <property type="match status" value="1"/>
</dbReference>
<dbReference type="InterPro" id="IPR009003">
    <property type="entry name" value="Peptidase_S1_PA"/>
</dbReference>
<accession>A0A2R8BPX4</accession>
<evidence type="ECO:0000256" key="5">
    <source>
        <dbReference type="ARBA" id="ARBA00023157"/>
    </source>
</evidence>
<dbReference type="GO" id="GO:0004252">
    <property type="term" value="F:serine-type endopeptidase activity"/>
    <property type="evidence" value="ECO:0007669"/>
    <property type="project" value="UniProtKB-EC"/>
</dbReference>
<dbReference type="InterPro" id="IPR001314">
    <property type="entry name" value="Peptidase_S1A"/>
</dbReference>
<dbReference type="InterPro" id="IPR018114">
    <property type="entry name" value="TRYPSIN_HIS"/>
</dbReference>
<dbReference type="InterPro" id="IPR001254">
    <property type="entry name" value="Trypsin_dom"/>
</dbReference>
<dbReference type="RefSeq" id="WP_108830516.1">
    <property type="nucleotide sequence ID" value="NZ_OMOR01000004.1"/>
</dbReference>
<evidence type="ECO:0000256" key="6">
    <source>
        <dbReference type="RuleBase" id="RU363034"/>
    </source>
</evidence>
<evidence type="ECO:0000259" key="8">
    <source>
        <dbReference type="PROSITE" id="PS50240"/>
    </source>
</evidence>
<keyword evidence="10" id="KW-1185">Reference proteome</keyword>
<sequence length="356" mass="37568">MTFKTLTATFAIVAASVATFAAPKLLAQTLTLPEQPAGAASPFAFAESGAKATRAEEAEQADSAGRVIGGEIADQGAWPWQVALLIAGQPVTPDAQFCGGSMILDTWVLTAAHCIHMADANGVYRDLNPQAISVLVGTNLLAEGQGDAISVEKIIRHPAYVGEDFDNDIALIKLSRAPTVPFKTIQVPDAEFGDQLDTPGVRTVVTGWGLIEGAQRTAEMRQAEIQMLSRENCNEVMLDSRAKAASEGIAYAASAFGLKQPEAEAVWQELISHVRAPMTKNMLCSGTFEGGKGSCSGDSGGPLVVPLKNGEFIQAGVVSWGLSNTSTKSCLETAQFAAYTRVSNYLGWLEQMIASN</sequence>
<dbReference type="GO" id="GO:0005615">
    <property type="term" value="C:extracellular space"/>
    <property type="evidence" value="ECO:0007669"/>
    <property type="project" value="TreeGrafter"/>
</dbReference>
<dbReference type="PANTHER" id="PTHR24264:SF65">
    <property type="entry name" value="SRCR DOMAIN-CONTAINING PROTEIN"/>
    <property type="match status" value="1"/>
</dbReference>
<feature type="signal peptide" evidence="7">
    <location>
        <begin position="1"/>
        <end position="21"/>
    </location>
</feature>
<name>A0A2R8BPX4_9RHOB</name>
<proteinExistence type="predicted"/>
<dbReference type="EC" id="3.4.21.4" evidence="9"/>
<dbReference type="AlphaFoldDB" id="A0A2R8BPX4"/>
<evidence type="ECO:0000256" key="7">
    <source>
        <dbReference type="SAM" id="SignalP"/>
    </source>
</evidence>
<dbReference type="PRINTS" id="PR00722">
    <property type="entry name" value="CHYMOTRYPSIN"/>
</dbReference>
<dbReference type="InterPro" id="IPR043504">
    <property type="entry name" value="Peptidase_S1_PA_chymotrypsin"/>
</dbReference>
<dbReference type="PANTHER" id="PTHR24264">
    <property type="entry name" value="TRYPSIN-RELATED"/>
    <property type="match status" value="1"/>
</dbReference>
<dbReference type="PROSITE" id="PS50240">
    <property type="entry name" value="TRYPSIN_DOM"/>
    <property type="match status" value="1"/>
</dbReference>
<evidence type="ECO:0000313" key="10">
    <source>
        <dbReference type="Proteomes" id="UP000244880"/>
    </source>
</evidence>
<organism evidence="9 10">
    <name type="scientific">Ascidiaceihabitans donghaensis</name>
    <dbReference type="NCBI Taxonomy" id="1510460"/>
    <lineage>
        <taxon>Bacteria</taxon>
        <taxon>Pseudomonadati</taxon>
        <taxon>Pseudomonadota</taxon>
        <taxon>Alphaproteobacteria</taxon>
        <taxon>Rhodobacterales</taxon>
        <taxon>Paracoccaceae</taxon>
        <taxon>Ascidiaceihabitans</taxon>
    </lineage>
</organism>
<keyword evidence="3 6" id="KW-0645">Protease</keyword>
<evidence type="ECO:0000256" key="4">
    <source>
        <dbReference type="ARBA" id="ARBA00022801"/>
    </source>
</evidence>
<keyword evidence="5" id="KW-1015">Disulfide bond</keyword>
<comment type="subcellular location">
    <subcellularLocation>
        <location evidence="1">Secreted</location>
    </subcellularLocation>
</comment>
<protein>
    <submittedName>
        <fullName evidence="9">Trypsin</fullName>
        <ecNumber evidence="9">3.4.21.4</ecNumber>
    </submittedName>
</protein>
<dbReference type="GO" id="GO:0006508">
    <property type="term" value="P:proteolysis"/>
    <property type="evidence" value="ECO:0007669"/>
    <property type="project" value="UniProtKB-KW"/>
</dbReference>
<dbReference type="Gene3D" id="2.40.10.10">
    <property type="entry name" value="Trypsin-like serine proteases"/>
    <property type="match status" value="1"/>
</dbReference>
<reference evidence="9 10" key="1">
    <citation type="submission" date="2018-03" db="EMBL/GenBank/DDBJ databases">
        <authorList>
            <person name="Keele B.F."/>
        </authorList>
    </citation>
    <scope>NUCLEOTIDE SEQUENCE [LARGE SCALE GENOMIC DNA]</scope>
    <source>
        <strain evidence="9 10">CECT 8599</strain>
    </source>
</reference>
<evidence type="ECO:0000256" key="2">
    <source>
        <dbReference type="ARBA" id="ARBA00022525"/>
    </source>
</evidence>
<dbReference type="PROSITE" id="PS00135">
    <property type="entry name" value="TRYPSIN_SER"/>
    <property type="match status" value="1"/>
</dbReference>
<feature type="domain" description="Peptidase S1" evidence="8">
    <location>
        <begin position="67"/>
        <end position="354"/>
    </location>
</feature>
<gene>
    <name evidence="9" type="ORF">ASD8599_04039</name>
</gene>
<keyword evidence="2" id="KW-0964">Secreted</keyword>
<evidence type="ECO:0000256" key="3">
    <source>
        <dbReference type="ARBA" id="ARBA00022670"/>
    </source>
</evidence>
<keyword evidence="4 6" id="KW-0378">Hydrolase</keyword>
<keyword evidence="7" id="KW-0732">Signal</keyword>
<dbReference type="PROSITE" id="PS00134">
    <property type="entry name" value="TRYPSIN_HIS"/>
    <property type="match status" value="1"/>
</dbReference>
<dbReference type="Pfam" id="PF00089">
    <property type="entry name" value="Trypsin"/>
    <property type="match status" value="1"/>
</dbReference>
<keyword evidence="6" id="KW-0720">Serine protease</keyword>
<evidence type="ECO:0000313" key="9">
    <source>
        <dbReference type="EMBL" id="SPH27573.1"/>
    </source>
</evidence>
<dbReference type="Proteomes" id="UP000244880">
    <property type="component" value="Unassembled WGS sequence"/>
</dbReference>
<evidence type="ECO:0000256" key="1">
    <source>
        <dbReference type="ARBA" id="ARBA00004613"/>
    </source>
</evidence>